<proteinExistence type="predicted"/>
<reference evidence="1 2" key="1">
    <citation type="journal article" date="2013" name="Mar. Genomics">
        <title>Expression of sulfatases in Rhodopirellula baltica and the diversity of sulfatases in the genus Rhodopirellula.</title>
        <authorList>
            <person name="Wegner C.E."/>
            <person name="Richter-Heitmann T."/>
            <person name="Klindworth A."/>
            <person name="Klockow C."/>
            <person name="Richter M."/>
            <person name="Achstetter T."/>
            <person name="Glockner F.O."/>
            <person name="Harder J."/>
        </authorList>
    </citation>
    <scope>NUCLEOTIDE SEQUENCE [LARGE SCALE GENOMIC DNA]</scope>
    <source>
        <strain evidence="1 2">SM1</strain>
    </source>
</reference>
<keyword evidence="2" id="KW-1185">Reference proteome</keyword>
<evidence type="ECO:0000313" key="1">
    <source>
        <dbReference type="EMBL" id="EMI17376.1"/>
    </source>
</evidence>
<gene>
    <name evidence="1" type="ORF">RMSM_05690</name>
</gene>
<name>M5RE78_9BACT</name>
<evidence type="ECO:0000313" key="2">
    <source>
        <dbReference type="Proteomes" id="UP000011991"/>
    </source>
</evidence>
<comment type="caution">
    <text evidence="1">The sequence shown here is derived from an EMBL/GenBank/DDBJ whole genome shotgun (WGS) entry which is preliminary data.</text>
</comment>
<dbReference type="PATRIC" id="fig|1265738.3.peg.5689"/>
<sequence>MLDRSIRDLPPRYRTLLGSLKGHKHRRYEPVRSISDSNLIKKQSVSSCDCSLVKRGVIREKQLVKESQIQF</sequence>
<dbReference type="AlphaFoldDB" id="M5RE78"/>
<dbReference type="Proteomes" id="UP000011991">
    <property type="component" value="Unassembled WGS sequence"/>
</dbReference>
<organism evidence="1 2">
    <name type="scientific">Rhodopirellula maiorica SM1</name>
    <dbReference type="NCBI Taxonomy" id="1265738"/>
    <lineage>
        <taxon>Bacteria</taxon>
        <taxon>Pseudomonadati</taxon>
        <taxon>Planctomycetota</taxon>
        <taxon>Planctomycetia</taxon>
        <taxon>Pirellulales</taxon>
        <taxon>Pirellulaceae</taxon>
        <taxon>Novipirellula</taxon>
    </lineage>
</organism>
<accession>M5RE78</accession>
<protein>
    <submittedName>
        <fullName evidence="1">Uncharacterized protein</fullName>
    </submittedName>
</protein>
<dbReference type="EMBL" id="ANOG01000803">
    <property type="protein sequence ID" value="EMI17376.1"/>
    <property type="molecule type" value="Genomic_DNA"/>
</dbReference>